<feature type="compositionally biased region" description="Basic and acidic residues" evidence="9">
    <location>
        <begin position="440"/>
        <end position="454"/>
    </location>
</feature>
<dbReference type="Gene3D" id="1.10.950.10">
    <property type="entry name" value="Villin headpiece domain"/>
    <property type="match status" value="1"/>
</dbReference>
<evidence type="ECO:0000256" key="9">
    <source>
        <dbReference type="SAM" id="MobiDB-lite"/>
    </source>
</evidence>
<feature type="compositionally biased region" description="Basic and acidic residues" evidence="9">
    <location>
        <begin position="272"/>
        <end position="293"/>
    </location>
</feature>
<dbReference type="Ensembl" id="ENSLLET00000009740.1">
    <property type="protein sequence ID" value="ENSLLEP00000009382.1"/>
    <property type="gene ID" value="ENSLLEG00000005954.1"/>
</dbReference>
<feature type="region of interest" description="Disordered" evidence="9">
    <location>
        <begin position="1058"/>
        <end position="1077"/>
    </location>
</feature>
<evidence type="ECO:0000256" key="6">
    <source>
        <dbReference type="ARBA" id="ARBA00023136"/>
    </source>
</evidence>
<dbReference type="GO" id="GO:0015629">
    <property type="term" value="C:actin cytoskeleton"/>
    <property type="evidence" value="ECO:0007669"/>
    <property type="project" value="TreeGrafter"/>
</dbReference>
<evidence type="ECO:0000259" key="10">
    <source>
        <dbReference type="PROSITE" id="PS51089"/>
    </source>
</evidence>
<dbReference type="SMART" id="SM00153">
    <property type="entry name" value="VHP"/>
    <property type="match status" value="1"/>
</dbReference>
<dbReference type="InterPro" id="IPR007122">
    <property type="entry name" value="Villin/Gelsolin"/>
</dbReference>
<dbReference type="CDD" id="cd11288">
    <property type="entry name" value="gelsolin_S5_like"/>
    <property type="match status" value="1"/>
</dbReference>
<dbReference type="CDD" id="cd11280">
    <property type="entry name" value="gelsolin_like"/>
    <property type="match status" value="1"/>
</dbReference>
<dbReference type="SUPFAM" id="SSF47050">
    <property type="entry name" value="VHP, Villin headpiece domain"/>
    <property type="match status" value="1"/>
</dbReference>
<dbReference type="OrthoDB" id="28894at2759"/>
<reference evidence="11" key="2">
    <citation type="submission" date="2025-09" db="UniProtKB">
        <authorList>
            <consortium name="Ensembl"/>
        </authorList>
    </citation>
    <scope>IDENTIFICATION</scope>
</reference>
<feature type="compositionally biased region" description="Low complexity" evidence="9">
    <location>
        <begin position="382"/>
        <end position="392"/>
    </location>
</feature>
<keyword evidence="6" id="KW-0472">Membrane</keyword>
<keyword evidence="8" id="KW-0206">Cytoskeleton</keyword>
<feature type="region of interest" description="Disordered" evidence="9">
    <location>
        <begin position="704"/>
        <end position="790"/>
    </location>
</feature>
<gene>
    <name evidence="11" type="primary">SVIL</name>
</gene>
<feature type="region of interest" description="Disordered" evidence="9">
    <location>
        <begin position="808"/>
        <end position="841"/>
    </location>
</feature>
<evidence type="ECO:0000313" key="11">
    <source>
        <dbReference type="Ensembl" id="ENSLLEP00000009382.1"/>
    </source>
</evidence>
<dbReference type="CDD" id="cd11293">
    <property type="entry name" value="gelsolin_S4_like"/>
    <property type="match status" value="1"/>
</dbReference>
<dbReference type="InterPro" id="IPR007123">
    <property type="entry name" value="Gelsolin-like_dom"/>
</dbReference>
<feature type="compositionally biased region" description="Polar residues" evidence="9">
    <location>
        <begin position="1140"/>
        <end position="1154"/>
    </location>
</feature>
<dbReference type="Pfam" id="PF02209">
    <property type="entry name" value="VHP"/>
    <property type="match status" value="1"/>
</dbReference>
<dbReference type="SUPFAM" id="SSF55753">
    <property type="entry name" value="Actin depolymerizing proteins"/>
    <property type="match status" value="5"/>
</dbReference>
<dbReference type="PANTHER" id="PTHR11977:SF45">
    <property type="entry name" value="SUPERVILLIN"/>
    <property type="match status" value="1"/>
</dbReference>
<dbReference type="GO" id="GO:0005737">
    <property type="term" value="C:cytoplasm"/>
    <property type="evidence" value="ECO:0007669"/>
    <property type="project" value="TreeGrafter"/>
</dbReference>
<dbReference type="PROSITE" id="PS51089">
    <property type="entry name" value="HP"/>
    <property type="match status" value="1"/>
</dbReference>
<comment type="similarity">
    <text evidence="3">Belongs to the villin/gelsolin family.</text>
</comment>
<feature type="compositionally biased region" description="Basic and acidic residues" evidence="9">
    <location>
        <begin position="748"/>
        <end position="757"/>
    </location>
</feature>
<feature type="region of interest" description="Disordered" evidence="9">
    <location>
        <begin position="984"/>
        <end position="1032"/>
    </location>
</feature>
<protein>
    <submittedName>
        <fullName evidence="11">Supervillin</fullName>
    </submittedName>
</protein>
<dbReference type="InterPro" id="IPR003128">
    <property type="entry name" value="Villin_headpiece"/>
</dbReference>
<evidence type="ECO:0000256" key="8">
    <source>
        <dbReference type="ARBA" id="ARBA00023212"/>
    </source>
</evidence>
<feature type="compositionally biased region" description="Polar residues" evidence="9">
    <location>
        <begin position="984"/>
        <end position="1008"/>
    </location>
</feature>
<feature type="compositionally biased region" description="Basic and acidic residues" evidence="9">
    <location>
        <begin position="859"/>
        <end position="870"/>
    </location>
</feature>
<keyword evidence="12" id="KW-1185">Reference proteome</keyword>
<dbReference type="GO" id="GO:0005546">
    <property type="term" value="F:phosphatidylinositol-4,5-bisphosphate binding"/>
    <property type="evidence" value="ECO:0007669"/>
    <property type="project" value="TreeGrafter"/>
</dbReference>
<organism evidence="11 12">
    <name type="scientific">Leptobrachium leishanense</name>
    <name type="common">Leishan spiny toad</name>
    <dbReference type="NCBI Taxonomy" id="445787"/>
    <lineage>
        <taxon>Eukaryota</taxon>
        <taxon>Metazoa</taxon>
        <taxon>Chordata</taxon>
        <taxon>Craniata</taxon>
        <taxon>Vertebrata</taxon>
        <taxon>Euteleostomi</taxon>
        <taxon>Amphibia</taxon>
        <taxon>Batrachia</taxon>
        <taxon>Anura</taxon>
        <taxon>Pelobatoidea</taxon>
        <taxon>Megophryidae</taxon>
        <taxon>Leptobrachium</taxon>
    </lineage>
</organism>
<dbReference type="GO" id="GO:0051016">
    <property type="term" value="P:barbed-end actin filament capping"/>
    <property type="evidence" value="ECO:0007669"/>
    <property type="project" value="TreeGrafter"/>
</dbReference>
<dbReference type="FunFam" id="3.40.20.10:FF:000016">
    <property type="entry name" value="supervillin isoform X2"/>
    <property type="match status" value="1"/>
</dbReference>
<dbReference type="GO" id="GO:0008154">
    <property type="term" value="P:actin polymerization or depolymerization"/>
    <property type="evidence" value="ECO:0007669"/>
    <property type="project" value="TreeGrafter"/>
</dbReference>
<evidence type="ECO:0000256" key="4">
    <source>
        <dbReference type="ARBA" id="ARBA00022490"/>
    </source>
</evidence>
<proteinExistence type="inferred from homology"/>
<evidence type="ECO:0000256" key="7">
    <source>
        <dbReference type="ARBA" id="ARBA00023203"/>
    </source>
</evidence>
<reference evidence="11" key="1">
    <citation type="submission" date="2025-08" db="UniProtKB">
        <authorList>
            <consortium name="Ensembl"/>
        </authorList>
    </citation>
    <scope>IDENTIFICATION</scope>
</reference>
<dbReference type="Proteomes" id="UP000694569">
    <property type="component" value="Unplaced"/>
</dbReference>
<feature type="compositionally biased region" description="Basic and acidic residues" evidence="9">
    <location>
        <begin position="1058"/>
        <end position="1067"/>
    </location>
</feature>
<dbReference type="GO" id="GO:0051015">
    <property type="term" value="F:actin filament binding"/>
    <property type="evidence" value="ECO:0007669"/>
    <property type="project" value="InterPro"/>
</dbReference>
<feature type="compositionally biased region" description="Basic and acidic residues" evidence="9">
    <location>
        <begin position="709"/>
        <end position="718"/>
    </location>
</feature>
<feature type="region of interest" description="Disordered" evidence="9">
    <location>
        <begin position="360"/>
        <end position="461"/>
    </location>
</feature>
<feature type="compositionally biased region" description="Basic and acidic residues" evidence="9">
    <location>
        <begin position="398"/>
        <end position="421"/>
    </location>
</feature>
<evidence type="ECO:0000256" key="1">
    <source>
        <dbReference type="ARBA" id="ARBA00004170"/>
    </source>
</evidence>
<dbReference type="GeneTree" id="ENSGT00940000154653"/>
<feature type="region of interest" description="Disordered" evidence="9">
    <location>
        <begin position="1104"/>
        <end position="1185"/>
    </location>
</feature>
<dbReference type="Gene3D" id="3.40.20.10">
    <property type="entry name" value="Severin"/>
    <property type="match status" value="5"/>
</dbReference>
<evidence type="ECO:0000256" key="2">
    <source>
        <dbReference type="ARBA" id="ARBA00004245"/>
    </source>
</evidence>
<evidence type="ECO:0000256" key="5">
    <source>
        <dbReference type="ARBA" id="ARBA00022737"/>
    </source>
</evidence>
<dbReference type="FunFam" id="1.10.950.10:FF:000003">
    <property type="entry name" value="supervillin isoform X2"/>
    <property type="match status" value="1"/>
</dbReference>
<dbReference type="CDD" id="cd11289">
    <property type="entry name" value="gelsolin_S2_like"/>
    <property type="match status" value="1"/>
</dbReference>
<feature type="compositionally biased region" description="Basic and acidic residues" evidence="9">
    <location>
        <begin position="822"/>
        <end position="835"/>
    </location>
</feature>
<dbReference type="SMART" id="SM00262">
    <property type="entry name" value="GEL"/>
    <property type="match status" value="4"/>
</dbReference>
<evidence type="ECO:0000313" key="12">
    <source>
        <dbReference type="Proteomes" id="UP000694569"/>
    </source>
</evidence>
<feature type="compositionally biased region" description="Basic and acidic residues" evidence="9">
    <location>
        <begin position="1104"/>
        <end position="1129"/>
    </location>
</feature>
<comment type="subcellular location">
    <subcellularLocation>
        <location evidence="2">Cytoplasm</location>
        <location evidence="2">Cytoskeleton</location>
    </subcellularLocation>
    <subcellularLocation>
        <location evidence="1">Membrane</location>
        <topology evidence="1">Peripheral membrane protein</topology>
    </subcellularLocation>
</comment>
<dbReference type="InterPro" id="IPR029006">
    <property type="entry name" value="ADF-H/Gelsolin-like_dom_sf"/>
</dbReference>
<dbReference type="PANTHER" id="PTHR11977">
    <property type="entry name" value="VILLIN"/>
    <property type="match status" value="1"/>
</dbReference>
<feature type="region of interest" description="Disordered" evidence="9">
    <location>
        <begin position="854"/>
        <end position="880"/>
    </location>
</feature>
<feature type="region of interest" description="Disordered" evidence="9">
    <location>
        <begin position="265"/>
        <end position="308"/>
    </location>
</feature>
<dbReference type="GO" id="GO:0016020">
    <property type="term" value="C:membrane"/>
    <property type="evidence" value="ECO:0007669"/>
    <property type="project" value="UniProtKB-SubCell"/>
</dbReference>
<dbReference type="InterPro" id="IPR036886">
    <property type="entry name" value="Villin_headpiece_dom_sf"/>
</dbReference>
<evidence type="ECO:0000256" key="3">
    <source>
        <dbReference type="ARBA" id="ARBA00008418"/>
    </source>
</evidence>
<feature type="compositionally biased region" description="Polar residues" evidence="9">
    <location>
        <begin position="1068"/>
        <end position="1077"/>
    </location>
</feature>
<accession>A0A8C5MAX9</accession>
<dbReference type="GO" id="GO:0051014">
    <property type="term" value="P:actin filament severing"/>
    <property type="evidence" value="ECO:0007669"/>
    <property type="project" value="TreeGrafter"/>
</dbReference>
<feature type="region of interest" description="Disordered" evidence="9">
    <location>
        <begin position="205"/>
        <end position="234"/>
    </location>
</feature>
<keyword evidence="7" id="KW-0009">Actin-binding</keyword>
<feature type="compositionally biased region" description="Basic and acidic residues" evidence="9">
    <location>
        <begin position="1012"/>
        <end position="1021"/>
    </location>
</feature>
<dbReference type="Pfam" id="PF00626">
    <property type="entry name" value="Gelsolin"/>
    <property type="match status" value="1"/>
</dbReference>
<name>A0A8C5MAX9_9ANUR</name>
<keyword evidence="4" id="KW-0963">Cytoplasm</keyword>
<sequence>MPLCVQVSVCAAPRERALCREGRESALRGHAAGRSPSLGGSGGGGGGGESQVCSSSSLCISIGWSECSLIPRRSIQGFNREGTYGLSLRQSKTQSFQQNFAFDVKGDFVNKDIDAHLLAALPKVSELRKLFEPSRKIISEMKRKERIARRIEGIENEAPPIMLQNRLIEEDTPRYMRATDSYSAHTGHANQEGNTDASLETNSRLSQVPTKGSAADASYGSAQMDVQEPESKEERIARYKAERRRQLAEKYGLALETEAEPEYHLRSISAKNDTDGSEKRPAAHEFAERKTSRSDYSCQSESKEPQNARALHLKSSHDFNKNFNEPKVLQNLENNNLVQSVSEVDGNAKSCFSMTEHDRQDIVFGEAPRSPKFPRRASQTNSPKRSSSPTSSIADPPLHIESRLDGTGKPKPEWYLHKDSDGDTSSLISWPSRVKVRGRMGRDENLHGSPKPDTEISTQMKPQPVPAYYKPFQSDTSAFDRLYKQPSPARQPLHGFIQPAGIAHTPKVMGRHEPENIMVSAFTTSLRNPKAASGVVPKKLHPAQHQDDPFDLSKQVVHNGRSQSLYDERSMYMLPARNKPRKALLEETLQPLIVSQGSIAQGKVRETTGKSEAVMYLQSMPSFVPIQSQGPSKEVSTMKHKMLNRSLSDSTGSQKMEVFKIKDSEQPKEMVFLSTEENLPVTNGDSGTVNTKVSVAQLRNAYLETASTSRKEDLEPRAEMPTSGVDMTSSNEPARGPRRPRLYISPGDNRKTTERFRTQPVTSAERKQTDRSAFQPPAQPSEDEAKLDERSKLSVAAKRLLFRELEKSLDSKPAKPRSRNAAVERRLRRAQDRSRTQPVTSEEVVIATTLQASAHQKAAAREEQVAKETNEQADPEEPDLSSLSLAEKMALFNKLSQPVTKEVSSRNRMDIRQRRMNSRYKTQPVTFVEVEQFKNEDEKIAPLSQSVVSTVATLTSRPSPMSPRDMNVTKSSNYDERISILSSPSTMMPASSGTGNASERSLLLSDSWSPCPKDKGDDKQLRTPAVDESTSVAEDDIFSKCSSVRKESTHPVLNVAKEVEPAEEDQKSIGQVATSRSAEVFSPPTLFEPVLHGEFRVADSALQVEREEIQSPRKSSHPESSMRRAKELADTAAPPASELLGSSTTKPASHSSPAVSCRAQETEQSAEKPSEDTSDISTAIEDPELQGKAMSIRDRLALLKKSGEEDWRNRVNKKQEYSKVSVIERSTRTQLVEIEQSLKKKVGNSSTRESSPEMFDHHPWRWKQRVTDGSSNMSIEERKQQITIREEAWKSKGLGAANDSTQFTVAGRMVKKGLASPTAITPVCSPLPLKLKSSTAVSKPLEEIEAKPELNLESDRKLDKLESFLGKLHNRVGGLQDTTLTVTSKAVKEVMQLEDETFSRFYRPLEIPTGITPFNLDEDFDLLFNSEEPKLTSAVAEHKRAVRPTRKVQASGNPLKMLAAREDILQEYTETRLNVAFMESKRMKVEKMSKNSNFSEVALAGLASKENFSTVSLRSVNLTEQHSNNSAVPYKKLMLIQIKGRRHVQSRLVEPRSSSLNSGDCFLLITPLYCFLWVGEFANVIEKAKASELATIIQTKRELGCRASYVQTIEEGINTHTHAAKDFWKLLSGQTEFQEAGSPEEDERYENAIIETNCIYRLVDDKLVPDDEFWGKVPKCSLLQSKEVLVFDFGSEVYVWHGKEVTLAQRKTAFQLAKHLWNGVFDYESCDINPLDPGECNALIPRKGCGRPDWAIFGRLTEHNETILFKEKFLDWTEMKRPNETILCEETPKQKEEEITDFKPYDIMRMVPVPQTVVGTVLDGLSVGRGYGLIDGEDSRQYEISTVCVDVWHILEFDYSRLPKQSIGQFHEGDAYVVKWKYMVSTTVGHRQKTEHVRVAGKEKCAYFFWQGRQSSVSEKGTSALMTIELDEERGAQVQVLQGKEPPCFLQCFQGGMVVHSGRREEEEENTQSDWRLYCVRGEVPVEGNLIEVVCHCSSLRSRTSMILLNVNKALIYLWHGCKAQGHTKEVARTAANKIKDGCPLEAGLHSSSKVTINECDEGSELLGFWEALGRRDRKAYDCMLQDPGKFNFTPRLFSLSSSSGEFIASEFLYPSRDPNVVNSMPFLQEDLYTASQPALFLVDNHHEVYLWQGWWPVENIITGSARIRWDTDRKSALETVLRYCKGKNAKKPPKSYLIHAGLEPLTFTNMFPSWEHREDIAQITEMDADVTNQIILVEDVLAKLCKRIYPLEQLLARPLPEGVDPLKLEMYLSDKDFQVALEMTREEYNTLPSWKQVNVKKTKGLF</sequence>
<feature type="domain" description="HP" evidence="10">
    <location>
        <begin position="2240"/>
        <end position="2303"/>
    </location>
</feature>
<keyword evidence="5" id="KW-0677">Repeat</keyword>